<comment type="caution">
    <text evidence="1">The sequence shown here is derived from an EMBL/GenBank/DDBJ whole genome shotgun (WGS) entry which is preliminary data.</text>
</comment>
<organism evidence="1 2">
    <name type="scientific">Linum tenue</name>
    <dbReference type="NCBI Taxonomy" id="586396"/>
    <lineage>
        <taxon>Eukaryota</taxon>
        <taxon>Viridiplantae</taxon>
        <taxon>Streptophyta</taxon>
        <taxon>Embryophyta</taxon>
        <taxon>Tracheophyta</taxon>
        <taxon>Spermatophyta</taxon>
        <taxon>Magnoliopsida</taxon>
        <taxon>eudicotyledons</taxon>
        <taxon>Gunneridae</taxon>
        <taxon>Pentapetalae</taxon>
        <taxon>rosids</taxon>
        <taxon>fabids</taxon>
        <taxon>Malpighiales</taxon>
        <taxon>Linaceae</taxon>
        <taxon>Linum</taxon>
    </lineage>
</organism>
<sequence>MPSFSMPQPIGLNNFALGEQPFSLPQATGFNNFAAEPQRGSVPNLSYMNMMSNTSPSPMGLLNQNALPQSYPENSVWPFLYANQTSETGNGT</sequence>
<evidence type="ECO:0000313" key="2">
    <source>
        <dbReference type="Proteomes" id="UP001154282"/>
    </source>
</evidence>
<keyword evidence="2" id="KW-1185">Reference proteome</keyword>
<proteinExistence type="predicted"/>
<protein>
    <submittedName>
        <fullName evidence="1">Uncharacterized protein</fullName>
    </submittedName>
</protein>
<accession>A0AAV0LEJ2</accession>
<dbReference type="EMBL" id="CAMGYJ010000006">
    <property type="protein sequence ID" value="CAI0432682.1"/>
    <property type="molecule type" value="Genomic_DNA"/>
</dbReference>
<name>A0AAV0LEJ2_9ROSI</name>
<dbReference type="AlphaFoldDB" id="A0AAV0LEJ2"/>
<dbReference type="Proteomes" id="UP001154282">
    <property type="component" value="Unassembled WGS sequence"/>
</dbReference>
<evidence type="ECO:0000313" key="1">
    <source>
        <dbReference type="EMBL" id="CAI0432682.1"/>
    </source>
</evidence>
<reference evidence="1" key="1">
    <citation type="submission" date="2022-08" db="EMBL/GenBank/DDBJ databases">
        <authorList>
            <person name="Gutierrez-Valencia J."/>
        </authorList>
    </citation>
    <scope>NUCLEOTIDE SEQUENCE</scope>
</reference>
<gene>
    <name evidence="1" type="ORF">LITE_LOCUS23549</name>
</gene>